<dbReference type="PROSITE" id="PS51257">
    <property type="entry name" value="PROKAR_LIPOPROTEIN"/>
    <property type="match status" value="1"/>
</dbReference>
<name>A0A250IK36_9BACT</name>
<dbReference type="Proteomes" id="UP000217289">
    <property type="component" value="Chromosome"/>
</dbReference>
<evidence type="ECO:0000313" key="2">
    <source>
        <dbReference type="Proteomes" id="UP000217289"/>
    </source>
</evidence>
<accession>A0A250IK36</accession>
<proteinExistence type="predicted"/>
<dbReference type="RefSeq" id="WP_095979947.1">
    <property type="nucleotide sequence ID" value="NZ_CP022163.1"/>
</dbReference>
<protein>
    <recommendedName>
        <fullName evidence="3">DUF4340 domain-containing protein</fullName>
    </recommendedName>
</protein>
<evidence type="ECO:0008006" key="3">
    <source>
        <dbReference type="Google" id="ProtNLM"/>
    </source>
</evidence>
<gene>
    <name evidence="1" type="ORF">MEBOL_005111</name>
</gene>
<organism evidence="1 2">
    <name type="scientific">Melittangium boletus DSM 14713</name>
    <dbReference type="NCBI Taxonomy" id="1294270"/>
    <lineage>
        <taxon>Bacteria</taxon>
        <taxon>Pseudomonadati</taxon>
        <taxon>Myxococcota</taxon>
        <taxon>Myxococcia</taxon>
        <taxon>Myxococcales</taxon>
        <taxon>Cystobacterineae</taxon>
        <taxon>Archangiaceae</taxon>
        <taxon>Melittangium</taxon>
    </lineage>
</organism>
<reference evidence="1 2" key="1">
    <citation type="submission" date="2017-06" db="EMBL/GenBank/DDBJ databases">
        <authorList>
            <person name="Kim H.J."/>
            <person name="Triplett B.A."/>
        </authorList>
    </citation>
    <scope>NUCLEOTIDE SEQUENCE [LARGE SCALE GENOMIC DNA]</scope>
    <source>
        <strain evidence="1 2">DSM 14713</strain>
    </source>
</reference>
<dbReference type="KEGG" id="mbd:MEBOL_005111"/>
<evidence type="ECO:0000313" key="1">
    <source>
        <dbReference type="EMBL" id="ATB31648.1"/>
    </source>
</evidence>
<sequence length="317" mass="34239">MRTRSVVLQGVLAALALAAACFVSLREPEGAPGEVMVLDAPVRSLVRVRHEDASGAVELFHEPSEDGALWLRVGTRELRANGDATRLFSRFAPLRASRSLGVLDARHLAELGLKDSARVLRISLSRGEHAFRLAAPASGWRGPYLWRESDGQVFLLSASLLPDLENAAHRLVDRSLHTFGVGGYDTLSLTMPEGASRAFRVEAPADRPAGLVPLDAPGAPDELARRWHERITLLAPAAGDFLGRGEAPPGGPPHESFRVEYGRGGAPVGHLIVARGADGVFYVRTEHTPGWARLAPWADSLVEEARRVVLTPTRPRP</sequence>
<dbReference type="EMBL" id="CP022163">
    <property type="protein sequence ID" value="ATB31648.1"/>
    <property type="molecule type" value="Genomic_DNA"/>
</dbReference>
<dbReference type="OrthoDB" id="5379364at2"/>
<keyword evidence="2" id="KW-1185">Reference proteome</keyword>
<dbReference type="AlphaFoldDB" id="A0A250IK36"/>